<dbReference type="GO" id="GO:0034457">
    <property type="term" value="C:Mpp10 complex"/>
    <property type="evidence" value="ECO:0007669"/>
    <property type="project" value="InterPro"/>
</dbReference>
<reference evidence="8" key="1">
    <citation type="submission" date="2020-11" db="EMBL/GenBank/DDBJ databases">
        <authorList>
            <person name="Tran Van P."/>
        </authorList>
    </citation>
    <scope>NUCLEOTIDE SEQUENCE</scope>
</reference>
<dbReference type="PANTHER" id="PTHR17039:SF0">
    <property type="entry name" value="U3 SMALL NUCLEOLAR RIBONUCLEOPROTEIN PROTEIN MPP10"/>
    <property type="match status" value="1"/>
</dbReference>
<dbReference type="EMBL" id="CAJPVJ010029780">
    <property type="protein sequence ID" value="CAG2180022.1"/>
    <property type="molecule type" value="Genomic_DNA"/>
</dbReference>
<keyword evidence="9" id="KW-1185">Reference proteome</keyword>
<evidence type="ECO:0000256" key="7">
    <source>
        <dbReference type="SAM" id="MobiDB-lite"/>
    </source>
</evidence>
<evidence type="ECO:0000256" key="1">
    <source>
        <dbReference type="ARBA" id="ARBA00004604"/>
    </source>
</evidence>
<feature type="compositionally biased region" description="Basic and acidic residues" evidence="7">
    <location>
        <begin position="288"/>
        <end position="316"/>
    </location>
</feature>
<dbReference type="Proteomes" id="UP000728032">
    <property type="component" value="Unassembled WGS sequence"/>
</dbReference>
<proteinExistence type="inferred from homology"/>
<name>A0A7R9MM87_9ACAR</name>
<dbReference type="EMBL" id="OC944605">
    <property type="protein sequence ID" value="CAD7662885.1"/>
    <property type="molecule type" value="Genomic_DNA"/>
</dbReference>
<gene>
    <name evidence="8" type="ORF">ONB1V03_LOCUS19445</name>
</gene>
<evidence type="ECO:0000256" key="6">
    <source>
        <dbReference type="ARBA" id="ARBA00029455"/>
    </source>
</evidence>
<feature type="region of interest" description="Disordered" evidence="7">
    <location>
        <begin position="210"/>
        <end position="333"/>
    </location>
</feature>
<organism evidence="8">
    <name type="scientific">Oppiella nova</name>
    <dbReference type="NCBI Taxonomy" id="334625"/>
    <lineage>
        <taxon>Eukaryota</taxon>
        <taxon>Metazoa</taxon>
        <taxon>Ecdysozoa</taxon>
        <taxon>Arthropoda</taxon>
        <taxon>Chelicerata</taxon>
        <taxon>Arachnida</taxon>
        <taxon>Acari</taxon>
        <taxon>Acariformes</taxon>
        <taxon>Sarcoptiformes</taxon>
        <taxon>Oribatida</taxon>
        <taxon>Brachypylina</taxon>
        <taxon>Oppioidea</taxon>
        <taxon>Oppiidae</taxon>
        <taxon>Oppiella</taxon>
    </lineage>
</organism>
<dbReference type="InterPro" id="IPR012173">
    <property type="entry name" value="Mpp10"/>
</dbReference>
<evidence type="ECO:0000313" key="8">
    <source>
        <dbReference type="EMBL" id="CAD7662885.1"/>
    </source>
</evidence>
<dbReference type="Pfam" id="PF04006">
    <property type="entry name" value="Mpp10"/>
    <property type="match status" value="1"/>
</dbReference>
<dbReference type="GO" id="GO:0006364">
    <property type="term" value="P:rRNA processing"/>
    <property type="evidence" value="ECO:0007669"/>
    <property type="project" value="UniProtKB-KW"/>
</dbReference>
<evidence type="ECO:0000256" key="4">
    <source>
        <dbReference type="ARBA" id="ARBA00023242"/>
    </source>
</evidence>
<keyword evidence="3" id="KW-0698">rRNA processing</keyword>
<dbReference type="AlphaFoldDB" id="A0A7R9MM87"/>
<keyword evidence="5" id="KW-0687">Ribonucleoprotein</keyword>
<feature type="compositionally biased region" description="Acidic residues" evidence="7">
    <location>
        <begin position="223"/>
        <end position="249"/>
    </location>
</feature>
<dbReference type="GO" id="GO:0032040">
    <property type="term" value="C:small-subunit processome"/>
    <property type="evidence" value="ECO:0007669"/>
    <property type="project" value="TreeGrafter"/>
</dbReference>
<evidence type="ECO:0000313" key="9">
    <source>
        <dbReference type="Proteomes" id="UP000728032"/>
    </source>
</evidence>
<comment type="subcellular location">
    <subcellularLocation>
        <location evidence="1">Nucleus</location>
        <location evidence="1">Nucleolus</location>
    </subcellularLocation>
</comment>
<feature type="compositionally biased region" description="Acidic residues" evidence="7">
    <location>
        <begin position="159"/>
        <end position="173"/>
    </location>
</feature>
<feature type="non-terminal residue" evidence="8">
    <location>
        <position position="1"/>
    </location>
</feature>
<sequence length="333" mass="38211">MVCQLNSQQVMDSNNYNEVFTQLSHKFNTYCEEKDSFLEVSSQKWQQLSELTKSLFDLNKRLISEDITQKATKLSVKKSLNELFTDGFDDEQVWQQIQLQNRPILQKLVTHVANISAKQTSLTLNVYTTASDSPSIAPHNGVNEGDDDSFDANEELFSEESIDEEDDEEEEDETTTKPSNAKPSKPMPKSVVDDVFFNLHEMHVFLDNEDLKEEKKTSGNEELMSEESDEDIDYFNDLDDEEEEEDEEELNGREAMFNDFFDPPIGESVVKSVEEPNDEESDDESDDRSDGSDDNIDTRDVDMNELNLKDKTKDIDIALDESSSSDEENEPFY</sequence>
<feature type="compositionally biased region" description="Acidic residues" evidence="7">
    <location>
        <begin position="317"/>
        <end position="333"/>
    </location>
</feature>
<dbReference type="PANTHER" id="PTHR17039">
    <property type="entry name" value="U3 SMALL NUCLEOLAR RIBONUCLEOPROTEIN PROTEIN MPP10"/>
    <property type="match status" value="1"/>
</dbReference>
<evidence type="ECO:0000256" key="2">
    <source>
        <dbReference type="ARBA" id="ARBA00022517"/>
    </source>
</evidence>
<comment type="similarity">
    <text evidence="6">Belongs to the MPP10 family.</text>
</comment>
<evidence type="ECO:0000256" key="5">
    <source>
        <dbReference type="ARBA" id="ARBA00023274"/>
    </source>
</evidence>
<dbReference type="GO" id="GO:0005732">
    <property type="term" value="C:sno(s)RNA-containing ribonucleoprotein complex"/>
    <property type="evidence" value="ECO:0007669"/>
    <property type="project" value="InterPro"/>
</dbReference>
<feature type="compositionally biased region" description="Acidic residues" evidence="7">
    <location>
        <begin position="275"/>
        <end position="287"/>
    </location>
</feature>
<dbReference type="OrthoDB" id="6434786at2759"/>
<accession>A0A7R9MM87</accession>
<keyword evidence="2" id="KW-0690">Ribosome biogenesis</keyword>
<evidence type="ECO:0000256" key="3">
    <source>
        <dbReference type="ARBA" id="ARBA00022552"/>
    </source>
</evidence>
<feature type="region of interest" description="Disordered" evidence="7">
    <location>
        <begin position="159"/>
        <end position="188"/>
    </location>
</feature>
<keyword evidence="4" id="KW-0539">Nucleus</keyword>
<protein>
    <submittedName>
        <fullName evidence="8">Uncharacterized protein</fullName>
    </submittedName>
</protein>